<organism evidence="3 4">
    <name type="scientific">Skermania pinensis</name>
    <dbReference type="NCBI Taxonomy" id="39122"/>
    <lineage>
        <taxon>Bacteria</taxon>
        <taxon>Bacillati</taxon>
        <taxon>Actinomycetota</taxon>
        <taxon>Actinomycetes</taxon>
        <taxon>Mycobacteriales</taxon>
        <taxon>Gordoniaceae</taxon>
        <taxon>Skermania</taxon>
    </lineage>
</organism>
<keyword evidence="1" id="KW-0812">Transmembrane</keyword>
<accession>A0ABX8SCL3</accession>
<evidence type="ECO:0000313" key="4">
    <source>
        <dbReference type="Proteomes" id="UP000887023"/>
    </source>
</evidence>
<keyword evidence="1" id="KW-1133">Transmembrane helix</keyword>
<dbReference type="InterPro" id="IPR008613">
    <property type="entry name" value="Excalibur_Ca-bd_domain"/>
</dbReference>
<dbReference type="Pfam" id="PF05901">
    <property type="entry name" value="Excalibur"/>
    <property type="match status" value="1"/>
</dbReference>
<dbReference type="Proteomes" id="UP000887023">
    <property type="component" value="Chromosome"/>
</dbReference>
<evidence type="ECO:0000313" key="3">
    <source>
        <dbReference type="EMBL" id="QXQ15517.1"/>
    </source>
</evidence>
<reference evidence="3" key="1">
    <citation type="submission" date="2021-07" db="EMBL/GenBank/DDBJ databases">
        <title>Candidatus Kaistella beijingensis sp. nov. isolated from a municipal wastewater treatment plant is involved in sludge foaming.</title>
        <authorList>
            <person name="Song Y."/>
            <person name="Liu S.-J."/>
        </authorList>
    </citation>
    <scope>NUCLEOTIDE SEQUENCE</scope>
    <source>
        <strain evidence="3">DSM 43998</strain>
    </source>
</reference>
<name>A0ABX8SCL3_9ACTN</name>
<feature type="domain" description="Excalibur calcium-binding" evidence="2">
    <location>
        <begin position="159"/>
        <end position="195"/>
    </location>
</feature>
<sequence length="197" mass="20085">MVTHPRLPADSPGRSIVGVKEYQNELWGSAVKTALGSVLVLAAVAILVVALVGVIRGRLDRIGLHNRTQAARVAGVATALFFLGGSLLPEATQDEAEPVPAAVQSTSVTPSSTSAVLSTTRTTAPVAPAPPPVTIPRAPLVDVPTVETPEPSRSGGATYYGDCDAVRAAGAAPLFLGEPGYRAKLDRDGDGVACEVG</sequence>
<dbReference type="EMBL" id="CP079105">
    <property type="protein sequence ID" value="QXQ15517.1"/>
    <property type="molecule type" value="Genomic_DNA"/>
</dbReference>
<evidence type="ECO:0000256" key="1">
    <source>
        <dbReference type="SAM" id="Phobius"/>
    </source>
</evidence>
<feature type="transmembrane region" description="Helical" evidence="1">
    <location>
        <begin position="34"/>
        <end position="57"/>
    </location>
</feature>
<dbReference type="SMART" id="SM00894">
    <property type="entry name" value="Excalibur"/>
    <property type="match status" value="1"/>
</dbReference>
<evidence type="ECO:0000259" key="2">
    <source>
        <dbReference type="SMART" id="SM00894"/>
    </source>
</evidence>
<proteinExistence type="predicted"/>
<protein>
    <submittedName>
        <fullName evidence="3">Excalibur calcium-binding domain-containing protein</fullName>
    </submittedName>
</protein>
<keyword evidence="4" id="KW-1185">Reference proteome</keyword>
<keyword evidence="1" id="KW-0472">Membrane</keyword>
<gene>
    <name evidence="3" type="ORF">KV203_09605</name>
</gene>